<dbReference type="InterPro" id="IPR033479">
    <property type="entry name" value="dCache_1"/>
</dbReference>
<dbReference type="GO" id="GO:0006935">
    <property type="term" value="P:chemotaxis"/>
    <property type="evidence" value="ECO:0007669"/>
    <property type="project" value="UniProtKB-KW"/>
</dbReference>
<dbReference type="CDD" id="cd11386">
    <property type="entry name" value="MCP_signal"/>
    <property type="match status" value="1"/>
</dbReference>
<gene>
    <name evidence="13" type="ORF">ALO_08325</name>
</gene>
<dbReference type="SUPFAM" id="SSF58104">
    <property type="entry name" value="Methyl-accepting chemotaxis protein (MCP) signaling domain"/>
    <property type="match status" value="1"/>
</dbReference>
<dbReference type="GO" id="GO:0005886">
    <property type="term" value="C:plasma membrane"/>
    <property type="evidence" value="ECO:0007669"/>
    <property type="project" value="UniProtKB-SubCell"/>
</dbReference>
<feature type="domain" description="HAMP" evidence="12">
    <location>
        <begin position="316"/>
        <end position="369"/>
    </location>
</feature>
<dbReference type="GO" id="GO:0007165">
    <property type="term" value="P:signal transduction"/>
    <property type="evidence" value="ECO:0007669"/>
    <property type="project" value="UniProtKB-KW"/>
</dbReference>
<dbReference type="SMART" id="SM00304">
    <property type="entry name" value="HAMP"/>
    <property type="match status" value="1"/>
</dbReference>
<sequence>MRITSIRTKLLLIFLPFFLLSFGVLSGISHYLSQQFLTNSVNETARSIGKDYASRIEAEVRTAMIHLEDLTSVPAIRSGVNNGQMIAALDEAHQRIGKFASVSFIFPDGFTVRMDGSTMQLGDRDYFKKAMATQKPAVSDPVMTKLAQKASVVLAVPVHDQGRLTGVLIGTYTLDTMTELAKEVRFKDTGYGFVVNSNGTMLAHAKKPELVFNLDLTKKQIDPALKLPETALDDNLIQLFAAGAGSQTLGTYTFGGAKQVGVFTPIILPGDQRWVMAVTAPEAEVTKETATLTRTLLLVSLAFIAMAAIFIFMMSKRVVMPIQLIRDECMLLTQGDLRERKVAVFSGDEIGHLAQGFREMRANLHSLVTKVQSQSEQVAASSEELTANAQQAANAANQVTGSITGIAQGTEKQAAAAGHSSAVAEEISASTEQISATAREVAEIAMSTSQEAEQGSQAVEQAVEQMNRIGQGSEDVQAAIAELAQGARVISEIVDLISNIAGQTNLLALNAAIEAARAGEHGRGFAVVAEEVRKLAEESNQAAQQIGALNQKNQANMEQAVAATKAATEGAKAGITVVNSAGETFKKIVGSILLLSRQIQEISESIHQMTDGSQTLATSIQEIDKVSRNNAAESQTVSAATEEQSASMQEIASASQSLASLAGDLQAAVARFRV</sequence>
<comment type="caution">
    <text evidence="13">The sequence shown here is derived from an EMBL/GenBank/DDBJ whole genome shotgun (WGS) entry which is preliminary data.</text>
</comment>
<dbReference type="OrthoDB" id="9810264at2"/>
<dbReference type="Pfam" id="PF00672">
    <property type="entry name" value="HAMP"/>
    <property type="match status" value="1"/>
</dbReference>
<accession>F7NHW7</accession>
<keyword evidence="4 10" id="KW-0812">Transmembrane</keyword>
<feature type="domain" description="Methyl-accepting transducer" evidence="11">
    <location>
        <begin position="388"/>
        <end position="624"/>
    </location>
</feature>
<dbReference type="STRING" id="1009370.ALO_08325"/>
<name>F7NHW7_9FIRM</name>
<dbReference type="PANTHER" id="PTHR32089:SF112">
    <property type="entry name" value="LYSOZYME-LIKE PROTEIN-RELATED"/>
    <property type="match status" value="1"/>
</dbReference>
<dbReference type="eggNOG" id="COG0840">
    <property type="taxonomic scope" value="Bacteria"/>
</dbReference>
<proteinExistence type="inferred from homology"/>
<dbReference type="PANTHER" id="PTHR32089">
    <property type="entry name" value="METHYL-ACCEPTING CHEMOTAXIS PROTEIN MCPB"/>
    <property type="match status" value="1"/>
</dbReference>
<evidence type="ECO:0000256" key="4">
    <source>
        <dbReference type="ARBA" id="ARBA00022692"/>
    </source>
</evidence>
<dbReference type="Proteomes" id="UP000003240">
    <property type="component" value="Unassembled WGS sequence"/>
</dbReference>
<dbReference type="Pfam" id="PF00015">
    <property type="entry name" value="MCPsignal"/>
    <property type="match status" value="1"/>
</dbReference>
<keyword evidence="6 10" id="KW-0472">Membrane</keyword>
<keyword evidence="5 10" id="KW-1133">Transmembrane helix</keyword>
<dbReference type="Pfam" id="PF02743">
    <property type="entry name" value="dCache_1"/>
    <property type="match status" value="1"/>
</dbReference>
<evidence type="ECO:0000259" key="12">
    <source>
        <dbReference type="PROSITE" id="PS50885"/>
    </source>
</evidence>
<keyword evidence="14" id="KW-1185">Reference proteome</keyword>
<dbReference type="PROSITE" id="PS50885">
    <property type="entry name" value="HAMP"/>
    <property type="match status" value="1"/>
</dbReference>
<evidence type="ECO:0000256" key="1">
    <source>
        <dbReference type="ARBA" id="ARBA00004651"/>
    </source>
</evidence>
<evidence type="ECO:0000256" key="6">
    <source>
        <dbReference type="ARBA" id="ARBA00023136"/>
    </source>
</evidence>
<evidence type="ECO:0000259" key="11">
    <source>
        <dbReference type="PROSITE" id="PS50111"/>
    </source>
</evidence>
<evidence type="ECO:0000256" key="2">
    <source>
        <dbReference type="ARBA" id="ARBA00022475"/>
    </source>
</evidence>
<evidence type="ECO:0000256" key="7">
    <source>
        <dbReference type="ARBA" id="ARBA00023224"/>
    </source>
</evidence>
<dbReference type="CDD" id="cd18773">
    <property type="entry name" value="PDC1_HK_sensor"/>
    <property type="match status" value="1"/>
</dbReference>
<dbReference type="CDD" id="cd06225">
    <property type="entry name" value="HAMP"/>
    <property type="match status" value="1"/>
</dbReference>
<keyword evidence="3" id="KW-0145">Chemotaxis</keyword>
<dbReference type="SMART" id="SM00283">
    <property type="entry name" value="MA"/>
    <property type="match status" value="1"/>
</dbReference>
<protein>
    <submittedName>
        <fullName evidence="13">Methyl-accepting chemotaxis sensory transducer</fullName>
    </submittedName>
</protein>
<organism evidence="13 14">
    <name type="scientific">Acetonema longum DSM 6540</name>
    <dbReference type="NCBI Taxonomy" id="1009370"/>
    <lineage>
        <taxon>Bacteria</taxon>
        <taxon>Bacillati</taxon>
        <taxon>Bacillota</taxon>
        <taxon>Negativicutes</taxon>
        <taxon>Acetonemataceae</taxon>
        <taxon>Acetonema</taxon>
    </lineage>
</organism>
<evidence type="ECO:0000313" key="14">
    <source>
        <dbReference type="Proteomes" id="UP000003240"/>
    </source>
</evidence>
<dbReference type="InterPro" id="IPR004089">
    <property type="entry name" value="MCPsignal_dom"/>
</dbReference>
<dbReference type="CDD" id="cd12912">
    <property type="entry name" value="PDC2_MCP_like"/>
    <property type="match status" value="1"/>
</dbReference>
<dbReference type="InterPro" id="IPR003660">
    <property type="entry name" value="HAMP_dom"/>
</dbReference>
<dbReference type="Gene3D" id="3.30.450.20">
    <property type="entry name" value="PAS domain"/>
    <property type="match status" value="1"/>
</dbReference>
<dbReference type="AlphaFoldDB" id="F7NHW7"/>
<keyword evidence="7 9" id="KW-0807">Transducer</keyword>
<evidence type="ECO:0000256" key="8">
    <source>
        <dbReference type="ARBA" id="ARBA00029447"/>
    </source>
</evidence>
<comment type="similarity">
    <text evidence="8">Belongs to the methyl-accepting chemotaxis (MCP) protein family.</text>
</comment>
<evidence type="ECO:0000256" key="9">
    <source>
        <dbReference type="PROSITE-ProRule" id="PRU00284"/>
    </source>
</evidence>
<comment type="subcellular location">
    <subcellularLocation>
        <location evidence="1">Cell membrane</location>
        <topology evidence="1">Multi-pass membrane protein</topology>
    </subcellularLocation>
</comment>
<dbReference type="EMBL" id="AFGF01000060">
    <property type="protein sequence ID" value="EGO64346.1"/>
    <property type="molecule type" value="Genomic_DNA"/>
</dbReference>
<dbReference type="Gene3D" id="1.10.287.950">
    <property type="entry name" value="Methyl-accepting chemotaxis protein"/>
    <property type="match status" value="1"/>
</dbReference>
<keyword evidence="2" id="KW-1003">Cell membrane</keyword>
<dbReference type="RefSeq" id="WP_004094560.1">
    <property type="nucleotide sequence ID" value="NZ_AFGF01000060.1"/>
</dbReference>
<evidence type="ECO:0000256" key="10">
    <source>
        <dbReference type="SAM" id="Phobius"/>
    </source>
</evidence>
<evidence type="ECO:0000256" key="3">
    <source>
        <dbReference type="ARBA" id="ARBA00022500"/>
    </source>
</evidence>
<evidence type="ECO:0000313" key="13">
    <source>
        <dbReference type="EMBL" id="EGO64346.1"/>
    </source>
</evidence>
<reference evidence="13 14" key="1">
    <citation type="journal article" date="2011" name="EMBO J.">
        <title>Structural diversity of bacterial flagellar motors.</title>
        <authorList>
            <person name="Chen S."/>
            <person name="Beeby M."/>
            <person name="Murphy G.E."/>
            <person name="Leadbetter J.R."/>
            <person name="Hendrixson D.R."/>
            <person name="Briegel A."/>
            <person name="Li Z."/>
            <person name="Shi J."/>
            <person name="Tocheva E.I."/>
            <person name="Muller A."/>
            <person name="Dobro M.J."/>
            <person name="Jensen G.J."/>
        </authorList>
    </citation>
    <scope>NUCLEOTIDE SEQUENCE [LARGE SCALE GENOMIC DNA]</scope>
    <source>
        <strain evidence="13 14">DSM 6540</strain>
    </source>
</reference>
<evidence type="ECO:0000256" key="5">
    <source>
        <dbReference type="ARBA" id="ARBA00022989"/>
    </source>
</evidence>
<dbReference type="PROSITE" id="PS50111">
    <property type="entry name" value="CHEMOTAXIS_TRANSDUC_2"/>
    <property type="match status" value="1"/>
</dbReference>
<feature type="transmembrane region" description="Helical" evidence="10">
    <location>
        <begin position="296"/>
        <end position="314"/>
    </location>
</feature>